<gene>
    <name evidence="4" type="ORF">Ae201684_007014</name>
</gene>
<dbReference type="EMBL" id="VJMJ01000087">
    <property type="protein sequence ID" value="KAF0736858.1"/>
    <property type="molecule type" value="Genomic_DNA"/>
</dbReference>
<keyword evidence="5" id="KW-1185">Reference proteome</keyword>
<organism evidence="4 5">
    <name type="scientific">Aphanomyces euteiches</name>
    <dbReference type="NCBI Taxonomy" id="100861"/>
    <lineage>
        <taxon>Eukaryota</taxon>
        <taxon>Sar</taxon>
        <taxon>Stramenopiles</taxon>
        <taxon>Oomycota</taxon>
        <taxon>Saprolegniomycetes</taxon>
        <taxon>Saprolegniales</taxon>
        <taxon>Verrucalvaceae</taxon>
        <taxon>Aphanomyces</taxon>
    </lineage>
</organism>
<evidence type="ECO:0000256" key="1">
    <source>
        <dbReference type="ARBA" id="ARBA00022737"/>
    </source>
</evidence>
<evidence type="ECO:0000256" key="3">
    <source>
        <dbReference type="SAM" id="MobiDB-lite"/>
    </source>
</evidence>
<proteinExistence type="predicted"/>
<evidence type="ECO:0000313" key="4">
    <source>
        <dbReference type="EMBL" id="KAF0736858.1"/>
    </source>
</evidence>
<dbReference type="InterPro" id="IPR011990">
    <property type="entry name" value="TPR-like_helical_dom_sf"/>
</dbReference>
<sequence>MIGPNSPFGNLMAEAVKLKGAQQAQLRPVWDSWPQYFQHSMFMQEPIVSARTLPFHERFEMAVEIKAQGNAHFAKQEYEEAVAQYEKALALFKYCENTDPEWKKKGIRDDDIRVVDFKVEDDDEGQNQLDALKVSLYLNISGTSPLPRRPNDKIQVCKLKMKEFALAISACGDVLKIDPHNAKAYYRRAQALITPLSSGAVEFEKALVDLELACQYDPENVECRKLYRRLREEQVKQRKLDHATFSGMFNRGTVIESDEKPSPPPQPESLKEREMRLQKEVEDAEAIAHMYEQNGSHKQASELREKIKQVKDATRAPPPRRVDFFNPTEAMIEDGKKNGIDLTDKRVQQMLSDLQEEHLAKGTMPSSTTASSPTHQATGSKFEAALVEADEILATMSKEDIAQLLRAEGIDFHSITDKDELKETVRSVLATKLQDLPRPGDKKSTVASEDSDKSRSMRSVFALVGLWVIFRMYSSGGFSMLAKGFHALAFGPETHTPRYLGANNLDDFDDF</sequence>
<name>A0A6G0XA18_9STRA</name>
<dbReference type="Gene3D" id="1.25.40.10">
    <property type="entry name" value="Tetratricopeptide repeat domain"/>
    <property type="match status" value="1"/>
</dbReference>
<dbReference type="PANTHER" id="PTHR11242">
    <property type="entry name" value="ARYL HYDROCARBON RECEPTOR INTERACTING PROTEIN RELATED"/>
    <property type="match status" value="1"/>
</dbReference>
<dbReference type="Proteomes" id="UP000481153">
    <property type="component" value="Unassembled WGS sequence"/>
</dbReference>
<dbReference type="SUPFAM" id="SSF48452">
    <property type="entry name" value="TPR-like"/>
    <property type="match status" value="1"/>
</dbReference>
<accession>A0A6G0XA18</accession>
<dbReference type="InterPro" id="IPR039663">
    <property type="entry name" value="AIP/AIPL1/TTC9"/>
</dbReference>
<evidence type="ECO:0000256" key="2">
    <source>
        <dbReference type="ARBA" id="ARBA00022803"/>
    </source>
</evidence>
<dbReference type="VEuPathDB" id="FungiDB:AeMF1_017798"/>
<keyword evidence="2" id="KW-0802">TPR repeat</keyword>
<dbReference type="AlphaFoldDB" id="A0A6G0XA18"/>
<dbReference type="InterPro" id="IPR019734">
    <property type="entry name" value="TPR_rpt"/>
</dbReference>
<dbReference type="PANTHER" id="PTHR11242:SF17">
    <property type="match status" value="1"/>
</dbReference>
<keyword evidence="1" id="KW-0677">Repeat</keyword>
<evidence type="ECO:0000313" key="5">
    <source>
        <dbReference type="Proteomes" id="UP000481153"/>
    </source>
</evidence>
<dbReference type="SMART" id="SM00028">
    <property type="entry name" value="TPR"/>
    <property type="match status" value="3"/>
</dbReference>
<reference evidence="4 5" key="1">
    <citation type="submission" date="2019-07" db="EMBL/GenBank/DDBJ databases">
        <title>Genomics analysis of Aphanomyces spp. identifies a new class of oomycete effector associated with host adaptation.</title>
        <authorList>
            <person name="Gaulin E."/>
        </authorList>
    </citation>
    <scope>NUCLEOTIDE SEQUENCE [LARGE SCALE GENOMIC DNA]</scope>
    <source>
        <strain evidence="4 5">ATCC 201684</strain>
    </source>
</reference>
<comment type="caution">
    <text evidence="4">The sequence shown here is derived from an EMBL/GenBank/DDBJ whole genome shotgun (WGS) entry which is preliminary data.</text>
</comment>
<feature type="region of interest" description="Disordered" evidence="3">
    <location>
        <begin position="250"/>
        <end position="273"/>
    </location>
</feature>
<protein>
    <submittedName>
        <fullName evidence="4">Uncharacterized protein</fullName>
    </submittedName>
</protein>